<dbReference type="AlphaFoldDB" id="A0A9D1R0U4"/>
<evidence type="ECO:0000313" key="3">
    <source>
        <dbReference type="EMBL" id="HIW78864.1"/>
    </source>
</evidence>
<feature type="transmembrane region" description="Helical" evidence="2">
    <location>
        <begin position="20"/>
        <end position="47"/>
    </location>
</feature>
<evidence type="ECO:0000256" key="1">
    <source>
        <dbReference type="SAM" id="MobiDB-lite"/>
    </source>
</evidence>
<reference evidence="3" key="2">
    <citation type="submission" date="2021-04" db="EMBL/GenBank/DDBJ databases">
        <authorList>
            <person name="Gilroy R."/>
        </authorList>
    </citation>
    <scope>NUCLEOTIDE SEQUENCE</scope>
    <source>
        <strain evidence="3">ChiSxjej5B17-1746</strain>
    </source>
</reference>
<keyword evidence="2" id="KW-0812">Transmembrane</keyword>
<protein>
    <submittedName>
        <fullName evidence="3">Uncharacterized protein</fullName>
    </submittedName>
</protein>
<reference evidence="3" key="1">
    <citation type="journal article" date="2021" name="PeerJ">
        <title>Extensive microbial diversity within the chicken gut microbiome revealed by metagenomics and culture.</title>
        <authorList>
            <person name="Gilroy R."/>
            <person name="Ravi A."/>
            <person name="Getino M."/>
            <person name="Pursley I."/>
            <person name="Horton D.L."/>
            <person name="Alikhan N.F."/>
            <person name="Baker D."/>
            <person name="Gharbi K."/>
            <person name="Hall N."/>
            <person name="Watson M."/>
            <person name="Adriaenssens E.M."/>
            <person name="Foster-Nyarko E."/>
            <person name="Jarju S."/>
            <person name="Secka A."/>
            <person name="Antonio M."/>
            <person name="Oren A."/>
            <person name="Chaudhuri R.R."/>
            <person name="La Ragione R."/>
            <person name="Hildebrand F."/>
            <person name="Pallen M.J."/>
        </authorList>
    </citation>
    <scope>NUCLEOTIDE SEQUENCE</scope>
    <source>
        <strain evidence="3">ChiSxjej5B17-1746</strain>
    </source>
</reference>
<gene>
    <name evidence="3" type="ORF">H9874_06945</name>
</gene>
<feature type="compositionally biased region" description="Basic and acidic residues" evidence="1">
    <location>
        <begin position="104"/>
        <end position="117"/>
    </location>
</feature>
<organism evidence="3 4">
    <name type="scientific">Candidatus Bilophila faecipullorum</name>
    <dbReference type="NCBI Taxonomy" id="2838482"/>
    <lineage>
        <taxon>Bacteria</taxon>
        <taxon>Pseudomonadati</taxon>
        <taxon>Thermodesulfobacteriota</taxon>
        <taxon>Desulfovibrionia</taxon>
        <taxon>Desulfovibrionales</taxon>
        <taxon>Desulfovibrionaceae</taxon>
        <taxon>Bilophila</taxon>
    </lineage>
</organism>
<evidence type="ECO:0000313" key="4">
    <source>
        <dbReference type="Proteomes" id="UP000824264"/>
    </source>
</evidence>
<evidence type="ECO:0000256" key="2">
    <source>
        <dbReference type="SAM" id="Phobius"/>
    </source>
</evidence>
<keyword evidence="2" id="KW-1133">Transmembrane helix</keyword>
<comment type="caution">
    <text evidence="3">The sequence shown here is derived from an EMBL/GenBank/DDBJ whole genome shotgun (WGS) entry which is preliminary data.</text>
</comment>
<sequence>MPDFIRWIVAGVTSVAAAALVFVLAAAGFVVAFFVFAILFVVFGLAIRRARKTVRYGEDGSRFIIYTNIPGADGRREPDERPADPHTYELSPDDYTVEPASPDKPSDPKSLEDRERP</sequence>
<name>A0A9D1R0U4_9BACT</name>
<feature type="region of interest" description="Disordered" evidence="1">
    <location>
        <begin position="69"/>
        <end position="117"/>
    </location>
</feature>
<keyword evidence="2" id="KW-0472">Membrane</keyword>
<feature type="compositionally biased region" description="Basic and acidic residues" evidence="1">
    <location>
        <begin position="73"/>
        <end position="87"/>
    </location>
</feature>
<accession>A0A9D1R0U4</accession>
<proteinExistence type="predicted"/>
<dbReference type="Proteomes" id="UP000824264">
    <property type="component" value="Unassembled WGS sequence"/>
</dbReference>
<dbReference type="EMBL" id="DXGI01000262">
    <property type="protein sequence ID" value="HIW78864.1"/>
    <property type="molecule type" value="Genomic_DNA"/>
</dbReference>